<dbReference type="PRINTS" id="PR00480">
    <property type="entry name" value="ASTACIN"/>
</dbReference>
<evidence type="ECO:0000259" key="15">
    <source>
        <dbReference type="PROSITE" id="PS51864"/>
    </source>
</evidence>
<sequence length="290" mass="33121">LNSALNPETFPERLWHQQRVPYVLGPGLTTEERSAIAQAFIEFSEKTCVRFVPKTKTDQNYIVTEKNYGRGCSSYVGRNGGNQSVSLEVNKCFRKGTIQHELMHVLGFFHEHSRMDRDDYVKIEERNIAMGMRKNFEKYSKNILHTLGMPYDYQSIMHYHALAFSKNGKPTVIALQGSTKIGQRYNLSEIDVAKVNKLYNCSKLPLSSGSANCTDLVDHCRLWAELGHCKFTVKYMRQNCKITAKKSTKRFVLIAVQIESRSVRIGLRLVTANAPENSQLFTVRKPANFV</sequence>
<reference evidence="16" key="1">
    <citation type="submission" date="2016-06" db="UniProtKB">
        <authorList>
            <consortium name="WormBaseParasite"/>
        </authorList>
    </citation>
    <scope>IDENTIFICATION</scope>
</reference>
<dbReference type="WBParaSite" id="SBAD_0000770001-mRNA-1">
    <property type="protein sequence ID" value="SBAD_0000770001-mRNA-1"/>
    <property type="gene ID" value="SBAD_0000770001"/>
</dbReference>
<dbReference type="PANTHER" id="PTHR10127:SF780">
    <property type="entry name" value="METALLOENDOPEPTIDASE"/>
    <property type="match status" value="1"/>
</dbReference>
<dbReference type="FunFam" id="3.40.390.10:FF:000015">
    <property type="entry name" value="Meprin A subunit"/>
    <property type="match status" value="1"/>
</dbReference>
<evidence type="ECO:0000256" key="11">
    <source>
        <dbReference type="PROSITE-ProRule" id="PRU01005"/>
    </source>
</evidence>
<keyword evidence="4" id="KW-0732">Signal</keyword>
<organism evidence="16">
    <name type="scientific">Soboliphyme baturini</name>
    <dbReference type="NCBI Taxonomy" id="241478"/>
    <lineage>
        <taxon>Eukaryota</taxon>
        <taxon>Metazoa</taxon>
        <taxon>Ecdysozoa</taxon>
        <taxon>Nematoda</taxon>
        <taxon>Enoplea</taxon>
        <taxon>Dorylaimia</taxon>
        <taxon>Dioctophymatida</taxon>
        <taxon>Dioctophymatoidea</taxon>
        <taxon>Soboliphymatidae</taxon>
        <taxon>Soboliphyme</taxon>
    </lineage>
</organism>
<dbReference type="Gene3D" id="3.40.390.10">
    <property type="entry name" value="Collagenase (Catalytic Domain)"/>
    <property type="match status" value="1"/>
</dbReference>
<evidence type="ECO:0000256" key="9">
    <source>
        <dbReference type="ARBA" id="ARBA00023157"/>
    </source>
</evidence>
<evidence type="ECO:0000259" key="14">
    <source>
        <dbReference type="PROSITE" id="PS51670"/>
    </source>
</evidence>
<comment type="function">
    <text evidence="1">Metalloprotease.</text>
</comment>
<evidence type="ECO:0000256" key="7">
    <source>
        <dbReference type="ARBA" id="ARBA00023049"/>
    </source>
</evidence>
<keyword evidence="3 12" id="KW-0479">Metal-binding</keyword>
<dbReference type="GO" id="GO:0008270">
    <property type="term" value="F:zinc ion binding"/>
    <property type="evidence" value="ECO:0007669"/>
    <property type="project" value="UniProtKB-UniRule"/>
</dbReference>
<dbReference type="PROSITE" id="PS51670">
    <property type="entry name" value="SHKT"/>
    <property type="match status" value="1"/>
</dbReference>
<dbReference type="InterPro" id="IPR003582">
    <property type="entry name" value="ShKT_dom"/>
</dbReference>
<dbReference type="InterPro" id="IPR006026">
    <property type="entry name" value="Peptidase_Metallo"/>
</dbReference>
<dbReference type="AlphaFoldDB" id="A0A183IUX5"/>
<dbReference type="InterPro" id="IPR034035">
    <property type="entry name" value="Astacin-like_dom"/>
</dbReference>
<feature type="binding site" evidence="12">
    <location>
        <position position="100"/>
    </location>
    <ligand>
        <name>Zn(2+)</name>
        <dbReference type="ChEBI" id="CHEBI:29105"/>
        <note>catalytic</note>
    </ligand>
</feature>
<dbReference type="Pfam" id="PF01400">
    <property type="entry name" value="Astacin"/>
    <property type="match status" value="1"/>
</dbReference>
<dbReference type="EC" id="3.4.24.-" evidence="13"/>
<evidence type="ECO:0000256" key="3">
    <source>
        <dbReference type="ARBA" id="ARBA00022723"/>
    </source>
</evidence>
<dbReference type="Pfam" id="PF01549">
    <property type="entry name" value="ShK"/>
    <property type="match status" value="1"/>
</dbReference>
<feature type="binding site" evidence="12">
    <location>
        <position position="110"/>
    </location>
    <ligand>
        <name>Zn(2+)</name>
        <dbReference type="ChEBI" id="CHEBI:29105"/>
        <note>catalytic</note>
    </ligand>
</feature>
<keyword evidence="2 12" id="KW-0645">Protease</keyword>
<keyword evidence="6 12" id="KW-0862">Zinc</keyword>
<evidence type="ECO:0000256" key="2">
    <source>
        <dbReference type="ARBA" id="ARBA00022670"/>
    </source>
</evidence>
<keyword evidence="8" id="KW-0865">Zymogen</keyword>
<dbReference type="SMART" id="SM00235">
    <property type="entry name" value="ZnMc"/>
    <property type="match status" value="1"/>
</dbReference>
<comment type="cofactor">
    <cofactor evidence="12 13">
        <name>Zn(2+)</name>
        <dbReference type="ChEBI" id="CHEBI:29105"/>
    </cofactor>
    <text evidence="12 13">Binds 1 zinc ion per subunit.</text>
</comment>
<evidence type="ECO:0000256" key="8">
    <source>
        <dbReference type="ARBA" id="ARBA00023145"/>
    </source>
</evidence>
<dbReference type="SUPFAM" id="SSF55486">
    <property type="entry name" value="Metalloproteases ('zincins'), catalytic domain"/>
    <property type="match status" value="1"/>
</dbReference>
<evidence type="ECO:0000256" key="10">
    <source>
        <dbReference type="ARBA" id="ARBA00023180"/>
    </source>
</evidence>
<dbReference type="GO" id="GO:0006508">
    <property type="term" value="P:proteolysis"/>
    <property type="evidence" value="ECO:0007669"/>
    <property type="project" value="UniProtKB-KW"/>
</dbReference>
<dbReference type="InterPro" id="IPR024079">
    <property type="entry name" value="MetalloPept_cat_dom_sf"/>
</dbReference>
<keyword evidence="5 12" id="KW-0378">Hydrolase</keyword>
<keyword evidence="7 12" id="KW-0482">Metalloprotease</keyword>
<dbReference type="GO" id="GO:0004222">
    <property type="term" value="F:metalloendopeptidase activity"/>
    <property type="evidence" value="ECO:0007669"/>
    <property type="project" value="UniProtKB-UniRule"/>
</dbReference>
<dbReference type="PROSITE" id="PS51864">
    <property type="entry name" value="ASTACIN"/>
    <property type="match status" value="1"/>
</dbReference>
<keyword evidence="9" id="KW-1015">Disulfide bond</keyword>
<evidence type="ECO:0000256" key="12">
    <source>
        <dbReference type="PROSITE-ProRule" id="PRU01211"/>
    </source>
</evidence>
<evidence type="ECO:0000256" key="13">
    <source>
        <dbReference type="RuleBase" id="RU361183"/>
    </source>
</evidence>
<accession>A0A183IUX5</accession>
<evidence type="ECO:0000256" key="6">
    <source>
        <dbReference type="ARBA" id="ARBA00022833"/>
    </source>
</evidence>
<dbReference type="InterPro" id="IPR001506">
    <property type="entry name" value="Peptidase_M12A"/>
</dbReference>
<evidence type="ECO:0000313" key="16">
    <source>
        <dbReference type="WBParaSite" id="SBAD_0000770001-mRNA-1"/>
    </source>
</evidence>
<proteinExistence type="predicted"/>
<protein>
    <recommendedName>
        <fullName evidence="13">Metalloendopeptidase</fullName>
        <ecNumber evidence="13">3.4.24.-</ecNumber>
    </recommendedName>
</protein>
<evidence type="ECO:0000256" key="1">
    <source>
        <dbReference type="ARBA" id="ARBA00002657"/>
    </source>
</evidence>
<feature type="domain" description="Peptidase M12A" evidence="15">
    <location>
        <begin position="3"/>
        <end position="202"/>
    </location>
</feature>
<feature type="active site" evidence="12">
    <location>
        <position position="101"/>
    </location>
</feature>
<comment type="caution">
    <text evidence="11">Lacks conserved residue(s) required for the propagation of feature annotation.</text>
</comment>
<dbReference type="CDD" id="cd04280">
    <property type="entry name" value="ZnMc_astacin_like"/>
    <property type="match status" value="1"/>
</dbReference>
<keyword evidence="10" id="KW-0325">Glycoprotein</keyword>
<feature type="domain" description="ShKT" evidence="14">
    <location>
        <begin position="213"/>
        <end position="247"/>
    </location>
</feature>
<evidence type="ECO:0000256" key="4">
    <source>
        <dbReference type="ARBA" id="ARBA00022729"/>
    </source>
</evidence>
<evidence type="ECO:0000256" key="5">
    <source>
        <dbReference type="ARBA" id="ARBA00022801"/>
    </source>
</evidence>
<dbReference type="PANTHER" id="PTHR10127">
    <property type="entry name" value="DISCOIDIN, CUB, EGF, LAMININ , AND ZINC METALLOPROTEASE DOMAIN CONTAINING"/>
    <property type="match status" value="1"/>
</dbReference>
<feature type="binding site" evidence="12">
    <location>
        <position position="104"/>
    </location>
    <ligand>
        <name>Zn(2+)</name>
        <dbReference type="ChEBI" id="CHEBI:29105"/>
        <note>catalytic</note>
    </ligand>
</feature>
<name>A0A183IUX5_9BILA</name>